<comment type="similarity">
    <text evidence="2">Belongs to the binding-protein-dependent transport system permease family. CysTW subfamily.</text>
</comment>
<keyword evidence="5 8" id="KW-0812">Transmembrane</keyword>
<keyword evidence="4" id="KW-1003">Cell membrane</keyword>
<keyword evidence="7 8" id="KW-0472">Membrane</keyword>
<dbReference type="InterPro" id="IPR035906">
    <property type="entry name" value="MetI-like_sf"/>
</dbReference>
<dbReference type="PANTHER" id="PTHR42929">
    <property type="entry name" value="INNER MEMBRANE ABC TRANSPORTER PERMEASE PROTEIN YDCU-RELATED-RELATED"/>
    <property type="match status" value="1"/>
</dbReference>
<feature type="transmembrane region" description="Helical" evidence="8">
    <location>
        <begin position="171"/>
        <end position="193"/>
    </location>
</feature>
<proteinExistence type="inferred from homology"/>
<name>A0A831WZ22_9BACT</name>
<keyword evidence="6 8" id="KW-1133">Transmembrane helix</keyword>
<comment type="caution">
    <text evidence="10">The sequence shown here is derived from an EMBL/GenBank/DDBJ whole genome shotgun (WGS) entry which is preliminary data.</text>
</comment>
<dbReference type="SUPFAM" id="SSF161098">
    <property type="entry name" value="MetI-like"/>
    <property type="match status" value="1"/>
</dbReference>
<evidence type="ECO:0000256" key="5">
    <source>
        <dbReference type="ARBA" id="ARBA00022692"/>
    </source>
</evidence>
<feature type="transmembrane region" description="Helical" evidence="8">
    <location>
        <begin position="271"/>
        <end position="291"/>
    </location>
</feature>
<comment type="subcellular location">
    <subcellularLocation>
        <location evidence="1 8">Cell membrane</location>
        <topology evidence="1 8">Multi-pass membrane protein</topology>
    </subcellularLocation>
</comment>
<evidence type="ECO:0000313" key="10">
    <source>
        <dbReference type="EMBL" id="HEG90144.1"/>
    </source>
</evidence>
<sequence length="300" mass="32717">MCAYLRSEQQRSIERSPLAGVRGIWTLLLAIPGAWLGWFLLAPVVILLLVSWLTPTISGFVYEFTSANYSSLLTSGSFIQTLLTTIFNALLTTVITLLIGYPVAYYLAFVIPTLRLRFALFLIALAPFFTSSVVRAIAWIPMMGREGALNWILTTTGIIDQPLDILLFSNFAVRIAMVQIYLLFMISPIFFSLSTIDHSLIEAARDMGAGFTRILIEVIFPLSRQGVFVGAIFVFVLAMGDFATVRLIGGGAAASVGLAIQNFMLFMQFPLAAAAASLLVVVTVAGVVILVKYGRILEGL</sequence>
<feature type="transmembrane region" description="Helical" evidence="8">
    <location>
        <begin position="21"/>
        <end position="54"/>
    </location>
</feature>
<reference evidence="10" key="1">
    <citation type="journal article" date="2020" name="mSystems">
        <title>Genome- and Community-Level Interaction Insights into Carbon Utilization and Element Cycling Functions of Hydrothermarchaeota in Hydrothermal Sediment.</title>
        <authorList>
            <person name="Zhou Z."/>
            <person name="Liu Y."/>
            <person name="Xu W."/>
            <person name="Pan J."/>
            <person name="Luo Z.H."/>
            <person name="Li M."/>
        </authorList>
    </citation>
    <scope>NUCLEOTIDE SEQUENCE [LARGE SCALE GENOMIC DNA]</scope>
    <source>
        <strain evidence="10">SpSt-210</strain>
    </source>
</reference>
<feature type="transmembrane region" description="Helical" evidence="8">
    <location>
        <begin position="118"/>
        <end position="140"/>
    </location>
</feature>
<dbReference type="Gene3D" id="1.10.3720.10">
    <property type="entry name" value="MetI-like"/>
    <property type="match status" value="1"/>
</dbReference>
<evidence type="ECO:0000256" key="8">
    <source>
        <dbReference type="RuleBase" id="RU363032"/>
    </source>
</evidence>
<feature type="transmembrane region" description="Helical" evidence="8">
    <location>
        <begin position="86"/>
        <end position="111"/>
    </location>
</feature>
<dbReference type="CDD" id="cd06261">
    <property type="entry name" value="TM_PBP2"/>
    <property type="match status" value="1"/>
</dbReference>
<evidence type="ECO:0000256" key="3">
    <source>
        <dbReference type="ARBA" id="ARBA00022448"/>
    </source>
</evidence>
<accession>A0A831WZ22</accession>
<organism evidence="10">
    <name type="scientific">Thermorudis peleae</name>
    <dbReference type="NCBI Taxonomy" id="1382356"/>
    <lineage>
        <taxon>Bacteria</taxon>
        <taxon>Pseudomonadati</taxon>
        <taxon>Thermomicrobiota</taxon>
        <taxon>Thermomicrobia</taxon>
        <taxon>Thermomicrobia incertae sedis</taxon>
        <taxon>Thermorudis</taxon>
    </lineage>
</organism>
<dbReference type="EMBL" id="DSIY01000038">
    <property type="protein sequence ID" value="HEG90144.1"/>
    <property type="molecule type" value="Genomic_DNA"/>
</dbReference>
<evidence type="ECO:0000256" key="2">
    <source>
        <dbReference type="ARBA" id="ARBA00007069"/>
    </source>
</evidence>
<dbReference type="Pfam" id="PF00528">
    <property type="entry name" value="BPD_transp_1"/>
    <property type="match status" value="1"/>
</dbReference>
<keyword evidence="3 8" id="KW-0813">Transport</keyword>
<dbReference type="AlphaFoldDB" id="A0A831WZ22"/>
<evidence type="ECO:0000256" key="6">
    <source>
        <dbReference type="ARBA" id="ARBA00022989"/>
    </source>
</evidence>
<evidence type="ECO:0000259" key="9">
    <source>
        <dbReference type="PROSITE" id="PS50928"/>
    </source>
</evidence>
<feature type="domain" description="ABC transmembrane type-1" evidence="9">
    <location>
        <begin position="82"/>
        <end position="290"/>
    </location>
</feature>
<dbReference type="PROSITE" id="PS50928">
    <property type="entry name" value="ABC_TM1"/>
    <property type="match status" value="1"/>
</dbReference>
<feature type="transmembrane region" description="Helical" evidence="8">
    <location>
        <begin position="214"/>
        <end position="239"/>
    </location>
</feature>
<gene>
    <name evidence="10" type="ORF">ENP34_01665</name>
</gene>
<protein>
    <submittedName>
        <fullName evidence="10">ABC transporter permease</fullName>
    </submittedName>
</protein>
<dbReference type="PANTHER" id="PTHR42929:SF1">
    <property type="entry name" value="INNER MEMBRANE ABC TRANSPORTER PERMEASE PROTEIN YDCU-RELATED"/>
    <property type="match status" value="1"/>
</dbReference>
<evidence type="ECO:0000256" key="1">
    <source>
        <dbReference type="ARBA" id="ARBA00004651"/>
    </source>
</evidence>
<dbReference type="GO" id="GO:0055085">
    <property type="term" value="P:transmembrane transport"/>
    <property type="evidence" value="ECO:0007669"/>
    <property type="project" value="InterPro"/>
</dbReference>
<evidence type="ECO:0000256" key="7">
    <source>
        <dbReference type="ARBA" id="ARBA00023136"/>
    </source>
</evidence>
<dbReference type="GO" id="GO:0005886">
    <property type="term" value="C:plasma membrane"/>
    <property type="evidence" value="ECO:0007669"/>
    <property type="project" value="UniProtKB-SubCell"/>
</dbReference>
<dbReference type="InterPro" id="IPR000515">
    <property type="entry name" value="MetI-like"/>
</dbReference>
<evidence type="ECO:0000256" key="4">
    <source>
        <dbReference type="ARBA" id="ARBA00022475"/>
    </source>
</evidence>